<dbReference type="EMBL" id="LR796796">
    <property type="protein sequence ID" value="CAB4166294.1"/>
    <property type="molecule type" value="Genomic_DNA"/>
</dbReference>
<accession>A0A6J5PF78</accession>
<protein>
    <submittedName>
        <fullName evidence="3">Uncharacterized protein</fullName>
    </submittedName>
</protein>
<dbReference type="EMBL" id="LR796701">
    <property type="protein sequence ID" value="CAB4160864.1"/>
    <property type="molecule type" value="Genomic_DNA"/>
</dbReference>
<proteinExistence type="predicted"/>
<reference evidence="3" key="1">
    <citation type="submission" date="2020-04" db="EMBL/GenBank/DDBJ databases">
        <authorList>
            <person name="Chiriac C."/>
            <person name="Salcher M."/>
            <person name="Ghai R."/>
            <person name="Kavagutti S V."/>
        </authorList>
    </citation>
    <scope>NUCLEOTIDE SEQUENCE</scope>
</reference>
<gene>
    <name evidence="1" type="ORF">UFOVP322_24</name>
    <name evidence="2" type="ORF">UFOVP771_22</name>
    <name evidence="3" type="ORF">UFOVP850_22</name>
</gene>
<organism evidence="3">
    <name type="scientific">uncultured Caudovirales phage</name>
    <dbReference type="NCBI Taxonomy" id="2100421"/>
    <lineage>
        <taxon>Viruses</taxon>
        <taxon>Duplodnaviria</taxon>
        <taxon>Heunggongvirae</taxon>
        <taxon>Uroviricota</taxon>
        <taxon>Caudoviricetes</taxon>
        <taxon>Peduoviridae</taxon>
        <taxon>Maltschvirus</taxon>
        <taxon>Maltschvirus maltsch</taxon>
    </lineage>
</organism>
<evidence type="ECO:0000313" key="2">
    <source>
        <dbReference type="EMBL" id="CAB4160864.1"/>
    </source>
</evidence>
<evidence type="ECO:0000313" key="3">
    <source>
        <dbReference type="EMBL" id="CAB4166294.1"/>
    </source>
</evidence>
<name>A0A6J5PF78_9CAUD</name>
<evidence type="ECO:0000313" key="1">
    <source>
        <dbReference type="EMBL" id="CAB4137239.1"/>
    </source>
</evidence>
<dbReference type="EMBL" id="LR796330">
    <property type="protein sequence ID" value="CAB4137239.1"/>
    <property type="molecule type" value="Genomic_DNA"/>
</dbReference>
<sequence>MDNDDLFNTGWDPHTALLMCEQNIQQCAVAINHGTEVMKDLANKYNHQQEVIQQLMFQNNKLQKMIELLKHQIVVQDTQLQLLQVKQHQ</sequence>